<dbReference type="SUPFAM" id="SSF53067">
    <property type="entry name" value="Actin-like ATPase domain"/>
    <property type="match status" value="2"/>
</dbReference>
<gene>
    <name evidence="3" type="primary">Actr1b</name>
    <name evidence="3" type="ORF">CRYSOU_R05813</name>
</gene>
<reference evidence="3 4" key="1">
    <citation type="submission" date="2019-09" db="EMBL/GenBank/DDBJ databases">
        <title>Bird 10,000 Genomes (B10K) Project - Family phase.</title>
        <authorList>
            <person name="Zhang G."/>
        </authorList>
    </citation>
    <scope>NUCLEOTIDE SEQUENCE [LARGE SCALE GENOMIC DNA]</scope>
    <source>
        <strain evidence="3">B10K-MSB-42743</strain>
        <tissue evidence="3">Heart</tissue>
    </source>
</reference>
<dbReference type="PRINTS" id="PR00190">
    <property type="entry name" value="ACTIN"/>
</dbReference>
<feature type="non-terminal residue" evidence="3">
    <location>
        <position position="281"/>
    </location>
</feature>
<organism evidence="3 4">
    <name type="scientific">Crypturellus soui</name>
    <dbReference type="NCBI Taxonomy" id="458187"/>
    <lineage>
        <taxon>Eukaryota</taxon>
        <taxon>Metazoa</taxon>
        <taxon>Chordata</taxon>
        <taxon>Craniata</taxon>
        <taxon>Vertebrata</taxon>
        <taxon>Euteleostomi</taxon>
        <taxon>Archelosauria</taxon>
        <taxon>Archosauria</taxon>
        <taxon>Dinosauria</taxon>
        <taxon>Saurischia</taxon>
        <taxon>Theropoda</taxon>
        <taxon>Coelurosauria</taxon>
        <taxon>Aves</taxon>
        <taxon>Palaeognathae</taxon>
        <taxon>Tinamiformes</taxon>
        <taxon>Tinamidae</taxon>
        <taxon>Crypturellus</taxon>
    </lineage>
</organism>
<keyword evidence="4" id="KW-1185">Reference proteome</keyword>
<proteinExistence type="inferred from homology"/>
<dbReference type="Pfam" id="PF00022">
    <property type="entry name" value="Actin"/>
    <property type="match status" value="2"/>
</dbReference>
<accession>A0A7K4KKL8</accession>
<dbReference type="Gene3D" id="3.30.420.40">
    <property type="match status" value="2"/>
</dbReference>
<dbReference type="Gene3D" id="3.90.640.10">
    <property type="entry name" value="Actin, Chain A, domain 4"/>
    <property type="match status" value="1"/>
</dbReference>
<dbReference type="EMBL" id="VWPX01013092">
    <property type="protein sequence ID" value="NWI16436.1"/>
    <property type="molecule type" value="Genomic_DNA"/>
</dbReference>
<evidence type="ECO:0000313" key="3">
    <source>
        <dbReference type="EMBL" id="NWI16436.1"/>
    </source>
</evidence>
<comment type="caution">
    <text evidence="3">The sequence shown here is derived from an EMBL/GenBank/DDBJ whole genome shotgun (WGS) entry which is preliminary data.</text>
</comment>
<dbReference type="Proteomes" id="UP000545332">
    <property type="component" value="Unassembled WGS sequence"/>
</dbReference>
<dbReference type="InterPro" id="IPR004000">
    <property type="entry name" value="Actin"/>
</dbReference>
<evidence type="ECO:0000256" key="1">
    <source>
        <dbReference type="RuleBase" id="RU000487"/>
    </source>
</evidence>
<name>A0A7K4KKL8_9AVES</name>
<dbReference type="FunFam" id="3.30.420.40:FF:000502">
    <property type="entry name" value="Actin-Related Proteins"/>
    <property type="match status" value="1"/>
</dbReference>
<sequence length="281" mass="30953">GAPWGELSASPRREHHGLLAPRYPMEHGAVRDWSDTERVWQCGYGQEQPHTCAKEHPVLLNPGWSHKKAAEVSFEGLDAPALFISMQAVLSLQRRIPTYATGRTVGTVLDAGDGVTHAVPIYEGFAQPHSVTHVDVAGRAVSCFLRLLLREEGADSRASAEFKVLRAIKEVQGRQGWERGQLVRGDSSDTEQPRQRPPPAQVGAARLRVPERLFRPHLVGDEREGVHGLPASATHQRDPDLRQTLFANIVLSGGSRLFKGFGDQLLCEVKKLAPKDVKIQV</sequence>
<feature type="region of interest" description="Disordered" evidence="2">
    <location>
        <begin position="179"/>
        <end position="204"/>
    </location>
</feature>
<comment type="similarity">
    <text evidence="1">Belongs to the actin family.</text>
</comment>
<evidence type="ECO:0000256" key="2">
    <source>
        <dbReference type="SAM" id="MobiDB-lite"/>
    </source>
</evidence>
<dbReference type="PANTHER" id="PTHR11937">
    <property type="entry name" value="ACTIN"/>
    <property type="match status" value="1"/>
</dbReference>
<dbReference type="SMART" id="SM00268">
    <property type="entry name" value="ACTIN"/>
    <property type="match status" value="1"/>
</dbReference>
<feature type="non-terminal residue" evidence="3">
    <location>
        <position position="1"/>
    </location>
</feature>
<evidence type="ECO:0000313" key="4">
    <source>
        <dbReference type="Proteomes" id="UP000545332"/>
    </source>
</evidence>
<protein>
    <submittedName>
        <fullName evidence="3">ACTY protein</fullName>
    </submittedName>
</protein>
<dbReference type="AlphaFoldDB" id="A0A7K4KKL8"/>
<dbReference type="InterPro" id="IPR043129">
    <property type="entry name" value="ATPase_NBD"/>
</dbReference>